<name>A0AA40C6M4_9PEZI</name>
<sequence length="357" mass="38793">MLLTLLLGGLGLAAAAGPDRCPRGRCAVKGSFDVLVAFGDSYTDNGRLGHYIRNQGKAPPPGQLHTESTTTASGGLTWPQFVARDADATLLDYAVSGATCSNKIVERNAAFIGRSFPSVLEDEIPSFIADTAFPSLSPRTAENTVYALWIGTNDLGAGAFLTDSQAPGTTITDFVGCIWTVFDTIYNSGGRRFVLLNEAPLELSPLYATLANGGTLDSQFWANKTQYNITEYSYKIKQYTSNVNTILEYGVPFQTVLKSRWPGATFDLFDVHSLLRDIIKTPQSFLDAPYNATGYFRHCQATNNSNCVDMTKIGPKSGFLWYDELHPSEKTDSVIAKNFVDVVAGSSKYGTRYQGGK</sequence>
<feature type="signal peptide" evidence="2">
    <location>
        <begin position="1"/>
        <end position="15"/>
    </location>
</feature>
<protein>
    <submittedName>
        <fullName evidence="3">GDSL lipase/esterase</fullName>
    </submittedName>
</protein>
<dbReference type="PANTHER" id="PTHR45648">
    <property type="entry name" value="GDSL LIPASE/ACYLHYDROLASE FAMILY PROTEIN (AFU_ORTHOLOGUE AFUA_4G14700)"/>
    <property type="match status" value="1"/>
</dbReference>
<proteinExistence type="predicted"/>
<dbReference type="PANTHER" id="PTHR45648:SF22">
    <property type="entry name" value="GDSL LIPASE_ACYLHYDROLASE FAMILY PROTEIN (AFU_ORTHOLOGUE AFUA_4G14700)"/>
    <property type="match status" value="1"/>
</dbReference>
<evidence type="ECO:0000313" key="4">
    <source>
        <dbReference type="Proteomes" id="UP001175000"/>
    </source>
</evidence>
<feature type="chain" id="PRO_5041212974" evidence="2">
    <location>
        <begin position="16"/>
        <end position="357"/>
    </location>
</feature>
<keyword evidence="4" id="KW-1185">Reference proteome</keyword>
<dbReference type="InterPro" id="IPR036514">
    <property type="entry name" value="SGNH_hydro_sf"/>
</dbReference>
<keyword evidence="2" id="KW-0732">Signal</keyword>
<dbReference type="Pfam" id="PF00657">
    <property type="entry name" value="Lipase_GDSL"/>
    <property type="match status" value="1"/>
</dbReference>
<organism evidence="3 4">
    <name type="scientific">Immersiella caudata</name>
    <dbReference type="NCBI Taxonomy" id="314043"/>
    <lineage>
        <taxon>Eukaryota</taxon>
        <taxon>Fungi</taxon>
        <taxon>Dikarya</taxon>
        <taxon>Ascomycota</taxon>
        <taxon>Pezizomycotina</taxon>
        <taxon>Sordariomycetes</taxon>
        <taxon>Sordariomycetidae</taxon>
        <taxon>Sordariales</taxon>
        <taxon>Lasiosphaeriaceae</taxon>
        <taxon>Immersiella</taxon>
    </lineage>
</organism>
<dbReference type="Proteomes" id="UP001175000">
    <property type="component" value="Unassembled WGS sequence"/>
</dbReference>
<dbReference type="GO" id="GO:0016788">
    <property type="term" value="F:hydrolase activity, acting on ester bonds"/>
    <property type="evidence" value="ECO:0007669"/>
    <property type="project" value="InterPro"/>
</dbReference>
<comment type="caution">
    <text evidence="3">The sequence shown here is derived from an EMBL/GenBank/DDBJ whole genome shotgun (WGS) entry which is preliminary data.</text>
</comment>
<dbReference type="AlphaFoldDB" id="A0AA40C6M4"/>
<dbReference type="InterPro" id="IPR051058">
    <property type="entry name" value="GDSL_Est/Lipase"/>
</dbReference>
<accession>A0AA40C6M4</accession>
<keyword evidence="1" id="KW-0378">Hydrolase</keyword>
<gene>
    <name evidence="3" type="ORF">B0T14DRAFT_493579</name>
</gene>
<reference evidence="3" key="1">
    <citation type="submission" date="2023-06" db="EMBL/GenBank/DDBJ databases">
        <title>Genome-scale phylogeny and comparative genomics of the fungal order Sordariales.</title>
        <authorList>
            <consortium name="Lawrence Berkeley National Laboratory"/>
            <person name="Hensen N."/>
            <person name="Bonometti L."/>
            <person name="Westerberg I."/>
            <person name="Brannstrom I.O."/>
            <person name="Guillou S."/>
            <person name="Cros-Aarteil S."/>
            <person name="Calhoun S."/>
            <person name="Haridas S."/>
            <person name="Kuo A."/>
            <person name="Mondo S."/>
            <person name="Pangilinan J."/>
            <person name="Riley R."/>
            <person name="Labutti K."/>
            <person name="Andreopoulos B."/>
            <person name="Lipzen A."/>
            <person name="Chen C."/>
            <person name="Yanf M."/>
            <person name="Daum C."/>
            <person name="Ng V."/>
            <person name="Clum A."/>
            <person name="Steindorff A."/>
            <person name="Ohm R."/>
            <person name="Martin F."/>
            <person name="Silar P."/>
            <person name="Natvig D."/>
            <person name="Lalanne C."/>
            <person name="Gautier V."/>
            <person name="Ament-Velasquez S.L."/>
            <person name="Kruys A."/>
            <person name="Hutchinson M.I."/>
            <person name="Powell A.J."/>
            <person name="Barry K."/>
            <person name="Miller A.N."/>
            <person name="Grigoriev I.V."/>
            <person name="Debuchy R."/>
            <person name="Gladieux P."/>
            <person name="Thoren M.H."/>
            <person name="Johannesson H."/>
        </authorList>
    </citation>
    <scope>NUCLEOTIDE SEQUENCE</scope>
    <source>
        <strain evidence="3">CBS 606.72</strain>
    </source>
</reference>
<dbReference type="Gene3D" id="3.40.50.1110">
    <property type="entry name" value="SGNH hydrolase"/>
    <property type="match status" value="1"/>
</dbReference>
<dbReference type="SUPFAM" id="SSF52266">
    <property type="entry name" value="SGNH hydrolase"/>
    <property type="match status" value="1"/>
</dbReference>
<evidence type="ECO:0000313" key="3">
    <source>
        <dbReference type="EMBL" id="KAK0627501.1"/>
    </source>
</evidence>
<dbReference type="InterPro" id="IPR001087">
    <property type="entry name" value="GDSL"/>
</dbReference>
<evidence type="ECO:0000256" key="1">
    <source>
        <dbReference type="ARBA" id="ARBA00022801"/>
    </source>
</evidence>
<evidence type="ECO:0000256" key="2">
    <source>
        <dbReference type="SAM" id="SignalP"/>
    </source>
</evidence>
<dbReference type="CDD" id="cd01846">
    <property type="entry name" value="fatty_acyltransferase_like"/>
    <property type="match status" value="1"/>
</dbReference>
<dbReference type="EMBL" id="JAULSU010000002">
    <property type="protein sequence ID" value="KAK0627501.1"/>
    <property type="molecule type" value="Genomic_DNA"/>
</dbReference>